<dbReference type="InterPro" id="IPR001394">
    <property type="entry name" value="Peptidase_C19_UCH"/>
</dbReference>
<dbReference type="Pfam" id="PF13446">
    <property type="entry name" value="RPT"/>
    <property type="match status" value="2"/>
</dbReference>
<evidence type="ECO:0000256" key="2">
    <source>
        <dbReference type="ARBA" id="ARBA00012759"/>
    </source>
</evidence>
<feature type="compositionally biased region" description="Polar residues" evidence="7">
    <location>
        <begin position="855"/>
        <end position="867"/>
    </location>
</feature>
<feature type="domain" description="USP" evidence="8">
    <location>
        <begin position="696"/>
        <end position="1223"/>
    </location>
</feature>
<dbReference type="PANTHER" id="PTHR43982:SF6">
    <property type="entry name" value="UBIQUITIN CARBOXYL-TERMINAL HYDROLASE 2-RELATED"/>
    <property type="match status" value="1"/>
</dbReference>
<organism evidence="9">
    <name type="scientific">Cyberlindnera fabianii</name>
    <name type="common">Yeast</name>
    <name type="synonym">Hansenula fabianii</name>
    <dbReference type="NCBI Taxonomy" id="36022"/>
    <lineage>
        <taxon>Eukaryota</taxon>
        <taxon>Fungi</taxon>
        <taxon>Dikarya</taxon>
        <taxon>Ascomycota</taxon>
        <taxon>Saccharomycotina</taxon>
        <taxon>Saccharomycetes</taxon>
        <taxon>Phaffomycetales</taxon>
        <taxon>Phaffomycetaceae</taxon>
        <taxon>Cyberlindnera</taxon>
    </lineage>
</organism>
<feature type="compositionally biased region" description="Acidic residues" evidence="7">
    <location>
        <begin position="56"/>
        <end position="71"/>
    </location>
</feature>
<keyword evidence="3" id="KW-0645">Protease</keyword>
<dbReference type="EC" id="3.4.19.12" evidence="2"/>
<dbReference type="VEuPathDB" id="FungiDB:BON22_2848"/>
<dbReference type="InterPro" id="IPR025305">
    <property type="entry name" value="UCH_repeat_domain"/>
</dbReference>
<gene>
    <name evidence="9" type="ORF">CYFA0S_11e00936g</name>
</gene>
<feature type="region of interest" description="Disordered" evidence="7">
    <location>
        <begin position="1"/>
        <end position="71"/>
    </location>
</feature>
<dbReference type="PROSITE" id="PS00972">
    <property type="entry name" value="USP_1"/>
    <property type="match status" value="1"/>
</dbReference>
<dbReference type="Gene3D" id="3.90.70.10">
    <property type="entry name" value="Cysteine proteinases"/>
    <property type="match status" value="1"/>
</dbReference>
<keyword evidence="4" id="KW-0833">Ubl conjugation pathway</keyword>
<dbReference type="SUPFAM" id="SSF54001">
    <property type="entry name" value="Cysteine proteinases"/>
    <property type="match status" value="1"/>
</dbReference>
<dbReference type="PROSITE" id="PS50235">
    <property type="entry name" value="USP_3"/>
    <property type="match status" value="1"/>
</dbReference>
<dbReference type="PANTHER" id="PTHR43982">
    <property type="entry name" value="UBIQUITIN CARBOXYL-TERMINAL HYDROLASE"/>
    <property type="match status" value="1"/>
</dbReference>
<proteinExistence type="predicted"/>
<comment type="catalytic activity">
    <reaction evidence="1">
        <text>Thiol-dependent hydrolysis of ester, thioester, amide, peptide and isopeptide bonds formed by the C-terminal Gly of ubiquitin (a 76-residue protein attached to proteins as an intracellular targeting signal).</text>
        <dbReference type="EC" id="3.4.19.12"/>
    </reaction>
</comment>
<evidence type="ECO:0000256" key="5">
    <source>
        <dbReference type="ARBA" id="ARBA00022801"/>
    </source>
</evidence>
<dbReference type="CDD" id="cd02666">
    <property type="entry name" value="Peptidase_C19J"/>
    <property type="match status" value="1"/>
</dbReference>
<dbReference type="PROSITE" id="PS00973">
    <property type="entry name" value="USP_2"/>
    <property type="match status" value="1"/>
</dbReference>
<accession>A0A061B036</accession>
<dbReference type="GO" id="GO:0004843">
    <property type="term" value="F:cysteine-type deubiquitinase activity"/>
    <property type="evidence" value="ECO:0007669"/>
    <property type="project" value="UniProtKB-EC"/>
</dbReference>
<dbReference type="InterPro" id="IPR028889">
    <property type="entry name" value="USP"/>
</dbReference>
<dbReference type="PhylomeDB" id="A0A061B036"/>
<dbReference type="AlphaFoldDB" id="A0A061B036"/>
<evidence type="ECO:0000256" key="7">
    <source>
        <dbReference type="SAM" id="MobiDB-lite"/>
    </source>
</evidence>
<evidence type="ECO:0000256" key="1">
    <source>
        <dbReference type="ARBA" id="ARBA00000707"/>
    </source>
</evidence>
<sequence>MLQKSEDFEQGASGGHLPVVETVTTKEDDPVTDNPLVAEIAPLPEVQDDNHITLSESEDDESIEADDEDEDDYADLRRRVFKTSNRLVDDIAGSINFHISTNVPENLKNGILRLQPIEYAEKFSHLKYNQFDIYLPDQRGVNVAEGQFERYDSTFNPNDKITIIRGIIFSNAESTLSKLAVYHVRIAIKTKASTNVAVSKHEFHETELSYQDAVDLCHSTALADSDSPEIKERGPKLIDSASYVCLLTKKAMRIEISKPEFDELDLKDYELGPIRVRHHKAKQLYEDTPEKEPSPAQCLYTLYRVMKGPLIQAHSGENRTINVNNKSLNQFTNPDLLTRKLGFVIENDEYVPPRISDRSDRLQMLNRESFLRKTLEIMFLGTKAYPNQEENPFRKFASFTTRKDLIFRELEDYASVQHHKFVTDAAFITLSAYPFYSDDLIIDCYTRMCERDPQNIPRYFDALQSVSRTQGNLKLTRFTNNRGIVGQKDLDQAYTALRLDPRDGPKVDDAMLLSLYHTEKFANPHDGRFRNALGVIGKHRKSQSILRYLKYELLPIQQAYDILEITENTEDEMLATAELIKLESHPQDKELVTRAVLTIASARRSFSLMTRLENDHPDLTDEMSFAEACDFLAVDQAASESKAIEIFDNGRKLTDFIKGRKALSVFAGHRTARLIPHYLATGTIDHTALPAAEWPVGLMNIGNTCYLNSLLQYYFAIKPFRDTTTSFYDVYTGQDIYRNRRIGGRLIGDHEIDRSFQFVYHLRNLFSEMIHSPERCVIPQKSLQYLAFTPCLNKVDFDSADDSKNIEEEVKKGSDDDIEIVDAVPASPETDLIDLSEDANVSSIDDVIMVDDSEGASTAPETRTTSEVTEDNKDTMKEAEEEDLESVAPEPKAANVSKADFELALDMGRQQDVVECIENVLTQVSIASKPEGFDKDDQNEQQDFIKTLFFGKNVQHLVKTEDRSIVRDSTTRSTYIIVNINDNPKDLYEALDNVFLRPDLVDIGPDKFERNEKLLKLPKILQVQIQRVGYDPKLCQAFKNSTHLPIPETLYVDRYVDTNDPEILKRRADVLKWKEEINKLREERDWLLKRNSDGISFKESLKTTRDWLTSQGLGDTETTEVITKEIDAIDEKLMNLFNSINQLEFKIEHHFDDYKKEEYQLFALFIHRGTATSGHYWLYIKDHKRNMYRMYNDETVSDIKREEVFNYDPQNTATPYFVAYIRKEDEDDIDPVCRDIGEVH</sequence>
<dbReference type="GO" id="GO:0061136">
    <property type="term" value="P:regulation of proteasomal protein catabolic process"/>
    <property type="evidence" value="ECO:0007669"/>
    <property type="project" value="TreeGrafter"/>
</dbReference>
<dbReference type="InterPro" id="IPR038765">
    <property type="entry name" value="Papain-like_cys_pep_sf"/>
</dbReference>
<name>A0A061B036_CYBFA</name>
<dbReference type="InterPro" id="IPR018200">
    <property type="entry name" value="USP_CS"/>
</dbReference>
<dbReference type="Pfam" id="PF00443">
    <property type="entry name" value="UCH"/>
    <property type="match status" value="1"/>
</dbReference>
<keyword evidence="5" id="KW-0378">Hydrolase</keyword>
<evidence type="ECO:0000259" key="8">
    <source>
        <dbReference type="PROSITE" id="PS50235"/>
    </source>
</evidence>
<dbReference type="OrthoDB" id="2420415at2759"/>
<dbReference type="InterPro" id="IPR044635">
    <property type="entry name" value="UBP14-like"/>
</dbReference>
<reference evidence="9" key="1">
    <citation type="journal article" date="2014" name="Genome Announc.">
        <title>Genome sequence of the yeast Cyberlindnera fabianii (Hansenula fabianii).</title>
        <authorList>
            <person name="Freel K.C."/>
            <person name="Sarilar V."/>
            <person name="Neuveglise C."/>
            <person name="Devillers H."/>
            <person name="Friedrich A."/>
            <person name="Schacherer J."/>
        </authorList>
    </citation>
    <scope>NUCLEOTIDE SEQUENCE</scope>
    <source>
        <strain evidence="9">YJS4271</strain>
    </source>
</reference>
<evidence type="ECO:0000256" key="4">
    <source>
        <dbReference type="ARBA" id="ARBA00022786"/>
    </source>
</evidence>
<dbReference type="GO" id="GO:0043161">
    <property type="term" value="P:proteasome-mediated ubiquitin-dependent protein catabolic process"/>
    <property type="evidence" value="ECO:0007669"/>
    <property type="project" value="InterPro"/>
</dbReference>
<evidence type="ECO:0000256" key="6">
    <source>
        <dbReference type="ARBA" id="ARBA00022807"/>
    </source>
</evidence>
<keyword evidence="6" id="KW-0788">Thiol protease</keyword>
<protein>
    <recommendedName>
        <fullName evidence="2">ubiquitinyl hydrolase 1</fullName>
        <ecNumber evidence="2">3.4.19.12</ecNumber>
    </recommendedName>
</protein>
<dbReference type="EMBL" id="LK052896">
    <property type="protein sequence ID" value="CDR43164.1"/>
    <property type="molecule type" value="Genomic_DNA"/>
</dbReference>
<feature type="region of interest" description="Disordered" evidence="7">
    <location>
        <begin position="854"/>
        <end position="892"/>
    </location>
</feature>
<dbReference type="GO" id="GO:0016579">
    <property type="term" value="P:protein deubiquitination"/>
    <property type="evidence" value="ECO:0007669"/>
    <property type="project" value="InterPro"/>
</dbReference>
<evidence type="ECO:0000313" key="9">
    <source>
        <dbReference type="EMBL" id="CDR43164.1"/>
    </source>
</evidence>
<evidence type="ECO:0000256" key="3">
    <source>
        <dbReference type="ARBA" id="ARBA00022670"/>
    </source>
</evidence>
<dbReference type="GO" id="GO:0070628">
    <property type="term" value="F:proteasome binding"/>
    <property type="evidence" value="ECO:0007669"/>
    <property type="project" value="TreeGrafter"/>
</dbReference>